<evidence type="ECO:0000259" key="1">
    <source>
        <dbReference type="Pfam" id="PF01370"/>
    </source>
</evidence>
<feature type="domain" description="NAD-dependent epimerase/dehydratase" evidence="1">
    <location>
        <begin position="17"/>
        <end position="215"/>
    </location>
</feature>
<dbReference type="InterPro" id="IPR036291">
    <property type="entry name" value="NAD(P)-bd_dom_sf"/>
</dbReference>
<gene>
    <name evidence="2" type="ORF">G9444_4305</name>
</gene>
<proteinExistence type="predicted"/>
<dbReference type="AlphaFoldDB" id="A0A6G9CXB2"/>
<name>A0A6G9CXB2_RHOER</name>
<sequence>MLPHDAFQVTMALMKLLMLGGTRFLGHALVDAALARGWEVTVLHRGLTGAPPPTAEVLFADRTDQRAMVDALGDRRWDLVVDTWSGSPRVIGENARVLLGHVDRYAYISSGSVYQWGLHVDETSPVVAASATSDDYSDYASAKRGAELAVLESFPDALLARAGLILGPREDIGRLPWWLQRIAAGGRVVAPGVPTRPLQYVDARDIATFVLSGLAAGISGAYDVISPSGHTTTSGLLQACVVATGSDAELVWIDEDRLAAAGAQPWTQLPCWVPQEGEFAGFLEADTAKAGQAGLRCRPVEDTVRDTWEWMQRETLPTQREDRAVHGLPSEIEKELLSAGQ</sequence>
<accession>A0A6G9CXB2</accession>
<dbReference type="Pfam" id="PF01370">
    <property type="entry name" value="Epimerase"/>
    <property type="match status" value="1"/>
</dbReference>
<dbReference type="Gene3D" id="3.40.50.720">
    <property type="entry name" value="NAD(P)-binding Rossmann-like Domain"/>
    <property type="match status" value="1"/>
</dbReference>
<reference evidence="2 3" key="1">
    <citation type="submission" date="2020-03" db="EMBL/GenBank/DDBJ databases">
        <title>Screen low temperature-resistant strains for efficient degradation of petroleum hydrocarbons under the low temperature.</title>
        <authorList>
            <person name="Wang Y."/>
            <person name="Chen J."/>
        </authorList>
    </citation>
    <scope>NUCLEOTIDE SEQUENCE [LARGE SCALE GENOMIC DNA]</scope>
    <source>
        <strain evidence="2 3">KB1</strain>
    </source>
</reference>
<dbReference type="EMBL" id="CP050124">
    <property type="protein sequence ID" value="QIP41549.1"/>
    <property type="molecule type" value="Genomic_DNA"/>
</dbReference>
<evidence type="ECO:0000313" key="3">
    <source>
        <dbReference type="Proteomes" id="UP000502345"/>
    </source>
</evidence>
<evidence type="ECO:0000313" key="2">
    <source>
        <dbReference type="EMBL" id="QIP41549.1"/>
    </source>
</evidence>
<protein>
    <recommendedName>
        <fullName evidence="1">NAD-dependent epimerase/dehydratase domain-containing protein</fullName>
    </recommendedName>
</protein>
<dbReference type="SUPFAM" id="SSF51735">
    <property type="entry name" value="NAD(P)-binding Rossmann-fold domains"/>
    <property type="match status" value="1"/>
</dbReference>
<dbReference type="Proteomes" id="UP000502345">
    <property type="component" value="Chromosome"/>
</dbReference>
<organism evidence="2 3">
    <name type="scientific">Rhodococcus erythropolis</name>
    <name type="common">Arthrobacter picolinophilus</name>
    <dbReference type="NCBI Taxonomy" id="1833"/>
    <lineage>
        <taxon>Bacteria</taxon>
        <taxon>Bacillati</taxon>
        <taxon>Actinomycetota</taxon>
        <taxon>Actinomycetes</taxon>
        <taxon>Mycobacteriales</taxon>
        <taxon>Nocardiaceae</taxon>
        <taxon>Rhodococcus</taxon>
        <taxon>Rhodococcus erythropolis group</taxon>
    </lineage>
</organism>
<dbReference type="InterPro" id="IPR001509">
    <property type="entry name" value="Epimerase_deHydtase"/>
</dbReference>